<protein>
    <submittedName>
        <fullName evidence="3">Myo-inositol 2-dehydrogenase</fullName>
    </submittedName>
</protein>
<dbReference type="SUPFAM" id="SSF51735">
    <property type="entry name" value="NAD(P)-binding Rossmann-fold domains"/>
    <property type="match status" value="1"/>
</dbReference>
<dbReference type="RefSeq" id="WP_338250063.1">
    <property type="nucleotide sequence ID" value="NZ_BSRI01000001.1"/>
</dbReference>
<evidence type="ECO:0000313" key="3">
    <source>
        <dbReference type="EMBL" id="GLV55585.1"/>
    </source>
</evidence>
<dbReference type="Proteomes" id="UP001344906">
    <property type="component" value="Unassembled WGS sequence"/>
</dbReference>
<dbReference type="Pfam" id="PF22725">
    <property type="entry name" value="GFO_IDH_MocA_C3"/>
    <property type="match status" value="1"/>
</dbReference>
<dbReference type="Gene3D" id="3.40.50.720">
    <property type="entry name" value="NAD(P)-binding Rossmann-like Domain"/>
    <property type="match status" value="1"/>
</dbReference>
<accession>A0ABQ6FQL1</accession>
<evidence type="ECO:0000259" key="1">
    <source>
        <dbReference type="Pfam" id="PF01408"/>
    </source>
</evidence>
<evidence type="ECO:0000313" key="4">
    <source>
        <dbReference type="Proteomes" id="UP001344906"/>
    </source>
</evidence>
<dbReference type="InterPro" id="IPR036291">
    <property type="entry name" value="NAD(P)-bd_dom_sf"/>
</dbReference>
<dbReference type="Pfam" id="PF01408">
    <property type="entry name" value="GFO_IDH_MocA"/>
    <property type="match status" value="1"/>
</dbReference>
<dbReference type="EMBL" id="BSRI01000001">
    <property type="protein sequence ID" value="GLV55585.1"/>
    <property type="molecule type" value="Genomic_DNA"/>
</dbReference>
<dbReference type="Gene3D" id="3.30.360.10">
    <property type="entry name" value="Dihydrodipicolinate Reductase, domain 2"/>
    <property type="match status" value="1"/>
</dbReference>
<feature type="domain" description="GFO/IDH/MocA-like oxidoreductase" evidence="2">
    <location>
        <begin position="135"/>
        <end position="275"/>
    </location>
</feature>
<keyword evidence="4" id="KW-1185">Reference proteome</keyword>
<reference evidence="3 4" key="1">
    <citation type="submission" date="2023-02" db="EMBL/GenBank/DDBJ databases">
        <title>Dictyobacter halimunensis sp. nov., a new member of the class Ktedonobacteria from forest soil in a geothermal area.</title>
        <authorList>
            <person name="Rachmania M.K."/>
            <person name="Ningsih F."/>
            <person name="Sakai Y."/>
            <person name="Yabe S."/>
            <person name="Yokota A."/>
            <person name="Sjamsuridzal W."/>
        </authorList>
    </citation>
    <scope>NUCLEOTIDE SEQUENCE [LARGE SCALE GENOMIC DNA]</scope>
    <source>
        <strain evidence="3 4">S3.2.2.5</strain>
    </source>
</reference>
<dbReference type="PANTHER" id="PTHR43377:SF1">
    <property type="entry name" value="BILIVERDIN REDUCTASE A"/>
    <property type="match status" value="1"/>
</dbReference>
<organism evidence="3 4">
    <name type="scientific">Dictyobacter halimunensis</name>
    <dbReference type="NCBI Taxonomy" id="3026934"/>
    <lineage>
        <taxon>Bacteria</taxon>
        <taxon>Bacillati</taxon>
        <taxon>Chloroflexota</taxon>
        <taxon>Ktedonobacteria</taxon>
        <taxon>Ktedonobacterales</taxon>
        <taxon>Dictyobacteraceae</taxon>
        <taxon>Dictyobacter</taxon>
    </lineage>
</organism>
<dbReference type="InterPro" id="IPR051450">
    <property type="entry name" value="Gfo/Idh/MocA_Oxidoreductases"/>
</dbReference>
<feature type="domain" description="Gfo/Idh/MocA-like oxidoreductase N-terminal" evidence="1">
    <location>
        <begin position="4"/>
        <end position="122"/>
    </location>
</feature>
<evidence type="ECO:0000259" key="2">
    <source>
        <dbReference type="Pfam" id="PF22725"/>
    </source>
</evidence>
<gene>
    <name evidence="3" type="ORF">KDH_24290</name>
</gene>
<dbReference type="InterPro" id="IPR000683">
    <property type="entry name" value="Gfo/Idh/MocA-like_OxRdtase_N"/>
</dbReference>
<dbReference type="InterPro" id="IPR055170">
    <property type="entry name" value="GFO_IDH_MocA-like_dom"/>
</dbReference>
<sequence length="367" mass="41120">MTHRIYLVGAGIIARSHAAAIKGLPAADSIQLFVADPNAATLNTFAKQFPAARTFSDAERMLAEEAADDDIVVIATPPSTHRALACAALESGRHVLCEKPLAMDREEARAMLAVARQRGRLLGCCSVRYFGWSPFEETRRLLEEGALGSIYHVRFTFVEQRNRPGIEYQPETLWFLDCSKSGGGTLMDRAPYEFSMLNALFQPTRVEVLNAWLVDPVTELHLPEGVINDVEQHAGATLRYHLRDEAAFIMHYERASATHSTEQADIEISGLKGALRWDWPQRRARNLLTHSYDHAGQAETKTITFPVYYQGSIPFLNKPLHYFYQRVNGQDSPAVVNEQALFNFSCVRAIYDCASTGQPQSVVFERE</sequence>
<comment type="caution">
    <text evidence="3">The sequence shown here is derived from an EMBL/GenBank/DDBJ whole genome shotgun (WGS) entry which is preliminary data.</text>
</comment>
<name>A0ABQ6FQL1_9CHLR</name>
<dbReference type="PANTHER" id="PTHR43377">
    <property type="entry name" value="BILIVERDIN REDUCTASE A"/>
    <property type="match status" value="1"/>
</dbReference>
<proteinExistence type="predicted"/>
<dbReference type="SUPFAM" id="SSF55347">
    <property type="entry name" value="Glyceraldehyde-3-phosphate dehydrogenase-like, C-terminal domain"/>
    <property type="match status" value="1"/>
</dbReference>